<sequence length="45" mass="4801">MMTPTPEGIAEERRARIGMAVVFWTWITILGGGLVVMLAIAGAGR</sequence>
<keyword evidence="3" id="KW-1185">Reference proteome</keyword>
<organism evidence="2 3">
    <name type="scientific">Microbacterium resistens</name>
    <dbReference type="NCBI Taxonomy" id="156977"/>
    <lineage>
        <taxon>Bacteria</taxon>
        <taxon>Bacillati</taxon>
        <taxon>Actinomycetota</taxon>
        <taxon>Actinomycetes</taxon>
        <taxon>Micrococcales</taxon>
        <taxon>Microbacteriaceae</taxon>
        <taxon>Microbacterium</taxon>
    </lineage>
</organism>
<gene>
    <name evidence="2" type="ORF">K8F61_05450</name>
</gene>
<accession>A0ABY3RU85</accession>
<evidence type="ECO:0000313" key="2">
    <source>
        <dbReference type="EMBL" id="UGS27633.1"/>
    </source>
</evidence>
<evidence type="ECO:0000256" key="1">
    <source>
        <dbReference type="SAM" id="Phobius"/>
    </source>
</evidence>
<keyword evidence="1" id="KW-0472">Membrane</keyword>
<dbReference type="Proteomes" id="UP001199642">
    <property type="component" value="Chromosome"/>
</dbReference>
<proteinExistence type="predicted"/>
<protein>
    <submittedName>
        <fullName evidence="2">Uncharacterized protein</fullName>
    </submittedName>
</protein>
<keyword evidence="1" id="KW-0812">Transmembrane</keyword>
<reference evidence="2 3" key="1">
    <citation type="submission" date="2023-01" db="EMBL/GenBank/DDBJ databases">
        <title>Characterization of estradiol degrading bacteria Microbacterium sp. MZT7 and reveal degrading genes through genome analysis.</title>
        <authorList>
            <person name="Hao P."/>
            <person name="Gao Y."/>
        </authorList>
    </citation>
    <scope>NUCLEOTIDE SEQUENCE [LARGE SCALE GENOMIC DNA]</scope>
    <source>
        <strain evidence="2 3">MZT7</strain>
    </source>
</reference>
<evidence type="ECO:0000313" key="3">
    <source>
        <dbReference type="Proteomes" id="UP001199642"/>
    </source>
</evidence>
<dbReference type="RefSeq" id="WP_231820959.1">
    <property type="nucleotide sequence ID" value="NZ_CP082781.1"/>
</dbReference>
<feature type="transmembrane region" description="Helical" evidence="1">
    <location>
        <begin position="21"/>
        <end position="43"/>
    </location>
</feature>
<name>A0ABY3RU85_9MICO</name>
<dbReference type="EMBL" id="CP082781">
    <property type="protein sequence ID" value="UGS27633.1"/>
    <property type="molecule type" value="Genomic_DNA"/>
</dbReference>
<keyword evidence="1" id="KW-1133">Transmembrane helix</keyword>